<protein>
    <submittedName>
        <fullName evidence="1">Uncharacterized protein</fullName>
    </submittedName>
</protein>
<dbReference type="AlphaFoldDB" id="A0AAN9IRQ6"/>
<accession>A0AAN9IRQ6</accession>
<dbReference type="EMBL" id="JAYKXN010000005">
    <property type="protein sequence ID" value="KAK7284921.1"/>
    <property type="molecule type" value="Genomic_DNA"/>
</dbReference>
<keyword evidence="2" id="KW-1185">Reference proteome</keyword>
<evidence type="ECO:0000313" key="2">
    <source>
        <dbReference type="Proteomes" id="UP001359559"/>
    </source>
</evidence>
<dbReference type="Proteomes" id="UP001359559">
    <property type="component" value="Unassembled WGS sequence"/>
</dbReference>
<gene>
    <name evidence="1" type="ORF">RJT34_19675</name>
</gene>
<comment type="caution">
    <text evidence="1">The sequence shown here is derived from an EMBL/GenBank/DDBJ whole genome shotgun (WGS) entry which is preliminary data.</text>
</comment>
<sequence length="83" mass="9788">MSWGHLCPLVQEPSIFPDSGRETIIDILLDLNFYTFQLPGSVCTINHILTYLHILLCRKTLKHTFQSFKSWPLEISREDEKRR</sequence>
<evidence type="ECO:0000313" key="1">
    <source>
        <dbReference type="EMBL" id="KAK7284921.1"/>
    </source>
</evidence>
<name>A0AAN9IRQ6_CLITE</name>
<organism evidence="1 2">
    <name type="scientific">Clitoria ternatea</name>
    <name type="common">Butterfly pea</name>
    <dbReference type="NCBI Taxonomy" id="43366"/>
    <lineage>
        <taxon>Eukaryota</taxon>
        <taxon>Viridiplantae</taxon>
        <taxon>Streptophyta</taxon>
        <taxon>Embryophyta</taxon>
        <taxon>Tracheophyta</taxon>
        <taxon>Spermatophyta</taxon>
        <taxon>Magnoliopsida</taxon>
        <taxon>eudicotyledons</taxon>
        <taxon>Gunneridae</taxon>
        <taxon>Pentapetalae</taxon>
        <taxon>rosids</taxon>
        <taxon>fabids</taxon>
        <taxon>Fabales</taxon>
        <taxon>Fabaceae</taxon>
        <taxon>Papilionoideae</taxon>
        <taxon>50 kb inversion clade</taxon>
        <taxon>NPAAA clade</taxon>
        <taxon>indigoferoid/millettioid clade</taxon>
        <taxon>Phaseoleae</taxon>
        <taxon>Clitoria</taxon>
    </lineage>
</organism>
<reference evidence="1 2" key="1">
    <citation type="submission" date="2024-01" db="EMBL/GenBank/DDBJ databases">
        <title>The genomes of 5 underutilized Papilionoideae crops provide insights into root nodulation and disease resistance.</title>
        <authorList>
            <person name="Yuan L."/>
        </authorList>
    </citation>
    <scope>NUCLEOTIDE SEQUENCE [LARGE SCALE GENOMIC DNA]</scope>
    <source>
        <strain evidence="1">LY-2023</strain>
        <tissue evidence="1">Leaf</tissue>
    </source>
</reference>
<proteinExistence type="predicted"/>